<evidence type="ECO:0000313" key="1">
    <source>
        <dbReference type="EMBL" id="KAL2044116.1"/>
    </source>
</evidence>
<comment type="caution">
    <text evidence="1">The sequence shown here is derived from an EMBL/GenBank/DDBJ whole genome shotgun (WGS) entry which is preliminary data.</text>
</comment>
<reference evidence="1 2" key="1">
    <citation type="submission" date="2024-09" db="EMBL/GenBank/DDBJ databases">
        <title>Rethinking Asexuality: The Enigmatic Case of Functional Sexual Genes in Lepraria (Stereocaulaceae).</title>
        <authorList>
            <person name="Doellman M."/>
            <person name="Sun Y."/>
            <person name="Barcenas-Pena A."/>
            <person name="Lumbsch H.T."/>
            <person name="Grewe F."/>
        </authorList>
    </citation>
    <scope>NUCLEOTIDE SEQUENCE [LARGE SCALE GENOMIC DNA]</scope>
    <source>
        <strain evidence="1 2">Grewe 0041</strain>
    </source>
</reference>
<accession>A0ABR4AH12</accession>
<evidence type="ECO:0000313" key="2">
    <source>
        <dbReference type="Proteomes" id="UP001590951"/>
    </source>
</evidence>
<gene>
    <name evidence="1" type="ORF">ABVK25_012447</name>
</gene>
<dbReference type="Proteomes" id="UP001590951">
    <property type="component" value="Unassembled WGS sequence"/>
</dbReference>
<proteinExistence type="predicted"/>
<protein>
    <recommendedName>
        <fullName evidence="3">Glucocorticoid receptor</fullName>
    </recommendedName>
</protein>
<keyword evidence="2" id="KW-1185">Reference proteome</keyword>
<sequence>MPSDNDKYIKEDIISLSKELYSKLEQPRRMTLLVMAGPWPVLLSTTSSRSYFHTVAPATSFQRNQGL</sequence>
<name>A0ABR4AH12_9LECA</name>
<organism evidence="1 2">
    <name type="scientific">Lepraria finkii</name>
    <dbReference type="NCBI Taxonomy" id="1340010"/>
    <lineage>
        <taxon>Eukaryota</taxon>
        <taxon>Fungi</taxon>
        <taxon>Dikarya</taxon>
        <taxon>Ascomycota</taxon>
        <taxon>Pezizomycotina</taxon>
        <taxon>Lecanoromycetes</taxon>
        <taxon>OSLEUM clade</taxon>
        <taxon>Lecanoromycetidae</taxon>
        <taxon>Lecanorales</taxon>
        <taxon>Lecanorineae</taxon>
        <taxon>Stereocaulaceae</taxon>
        <taxon>Lepraria</taxon>
    </lineage>
</organism>
<evidence type="ECO:0008006" key="3">
    <source>
        <dbReference type="Google" id="ProtNLM"/>
    </source>
</evidence>
<dbReference type="EMBL" id="JBHFEH010000207">
    <property type="protein sequence ID" value="KAL2044116.1"/>
    <property type="molecule type" value="Genomic_DNA"/>
</dbReference>